<dbReference type="Proteomes" id="UP000018733">
    <property type="component" value="Unassembled WGS sequence"/>
</dbReference>
<gene>
    <name evidence="6" type="ORF">W822_02620</name>
</gene>
<protein>
    <recommendedName>
        <fullName evidence="5">HTH lysR-type domain-containing protein</fullName>
    </recommendedName>
</protein>
<dbReference type="AlphaFoldDB" id="V8QZF0"/>
<dbReference type="EMBL" id="AYXT01000001">
    <property type="protein sequence ID" value="ETF04695.1"/>
    <property type="molecule type" value="Genomic_DNA"/>
</dbReference>
<accession>V8QZF0</accession>
<dbReference type="PANTHER" id="PTHR30346">
    <property type="entry name" value="TRANSCRIPTIONAL DUAL REGULATOR HCAR-RELATED"/>
    <property type="match status" value="1"/>
</dbReference>
<dbReference type="PATRIC" id="fig|1424334.3.peg.525"/>
<dbReference type="PANTHER" id="PTHR30346:SF9">
    <property type="entry name" value="LYSR FAMILY TRANSCRIPTIONAL REGULATOR"/>
    <property type="match status" value="1"/>
</dbReference>
<dbReference type="GO" id="GO:0003700">
    <property type="term" value="F:DNA-binding transcription factor activity"/>
    <property type="evidence" value="ECO:0007669"/>
    <property type="project" value="InterPro"/>
</dbReference>
<dbReference type="RefSeq" id="WP_024003592.1">
    <property type="nucleotide sequence ID" value="NZ_KI650979.1"/>
</dbReference>
<dbReference type="InterPro" id="IPR000847">
    <property type="entry name" value="LysR_HTH_N"/>
</dbReference>
<feature type="domain" description="HTH lysR-type" evidence="5">
    <location>
        <begin position="12"/>
        <end position="66"/>
    </location>
</feature>
<dbReference type="CDD" id="cd05466">
    <property type="entry name" value="PBP2_LTTR_substrate"/>
    <property type="match status" value="1"/>
</dbReference>
<keyword evidence="7" id="KW-1185">Reference proteome</keyword>
<evidence type="ECO:0000313" key="6">
    <source>
        <dbReference type="EMBL" id="ETF04695.1"/>
    </source>
</evidence>
<evidence type="ECO:0000256" key="1">
    <source>
        <dbReference type="ARBA" id="ARBA00009437"/>
    </source>
</evidence>
<comment type="similarity">
    <text evidence="1">Belongs to the LysR transcriptional regulatory family.</text>
</comment>
<dbReference type="STRING" id="1424334.W822_02620"/>
<reference evidence="6 7" key="1">
    <citation type="journal article" date="2014" name="Genome Announc.">
        <title>Draft Genome Sequence of Advenella kashmirensis Strain W13003, a Polycyclic Aromatic Hydrocarbon-Degrading Bacterium.</title>
        <authorList>
            <person name="Wang X."/>
            <person name="Jin D."/>
            <person name="Zhou L."/>
            <person name="Wu L."/>
            <person name="An W."/>
            <person name="Zhao L."/>
        </authorList>
    </citation>
    <scope>NUCLEOTIDE SEQUENCE [LARGE SCALE GENOMIC DNA]</scope>
    <source>
        <strain evidence="6 7">W13003</strain>
    </source>
</reference>
<dbReference type="SUPFAM" id="SSF53850">
    <property type="entry name" value="Periplasmic binding protein-like II"/>
    <property type="match status" value="1"/>
</dbReference>
<keyword evidence="3" id="KW-0238">DNA-binding</keyword>
<organism evidence="6 7">
    <name type="scientific">Advenella kashmirensis W13003</name>
    <dbReference type="NCBI Taxonomy" id="1424334"/>
    <lineage>
        <taxon>Bacteria</taxon>
        <taxon>Pseudomonadati</taxon>
        <taxon>Pseudomonadota</taxon>
        <taxon>Betaproteobacteria</taxon>
        <taxon>Burkholderiales</taxon>
        <taxon>Alcaligenaceae</taxon>
    </lineage>
</organism>
<dbReference type="OrthoDB" id="8677583at2"/>
<keyword evidence="2" id="KW-0805">Transcription regulation</keyword>
<dbReference type="InterPro" id="IPR005119">
    <property type="entry name" value="LysR_subst-bd"/>
</dbReference>
<dbReference type="Pfam" id="PF00126">
    <property type="entry name" value="HTH_1"/>
    <property type="match status" value="1"/>
</dbReference>
<dbReference type="Gene3D" id="1.10.10.10">
    <property type="entry name" value="Winged helix-like DNA-binding domain superfamily/Winged helix DNA-binding domain"/>
    <property type="match status" value="1"/>
</dbReference>
<sequence length="315" mass="34832">MSSTRQKQVQRRHIEAIASIAEHGSVHRAATRLGTSQPALSRLLAEAESMLGTRIFERSARGSVPTARGRVIVNQTRFLLGSIRRLDDVMNTLGSTIRLGCIPRAMHSIMPHLLNRVHADNHPKGHLPAWKLTVVEDSSTQLLTDLESEKLDFAIMRHVAGAAGIGASYATEHLYKEQPFIICGATNTEFPNDTYTLEELAAKDWVLPSPGSTSRAILDRFWQEQDLPTLRSVIETRTFESNLALVVKTAFISIVPESIARHYAQLGMVKIIDTETALPSSSVMLVYNQTIKEDALCQPFRALVQAAAQDTRADL</sequence>
<comment type="caution">
    <text evidence="6">The sequence shown here is derived from an EMBL/GenBank/DDBJ whole genome shotgun (WGS) entry which is preliminary data.</text>
</comment>
<evidence type="ECO:0000256" key="3">
    <source>
        <dbReference type="ARBA" id="ARBA00023125"/>
    </source>
</evidence>
<evidence type="ECO:0000256" key="2">
    <source>
        <dbReference type="ARBA" id="ARBA00023015"/>
    </source>
</evidence>
<proteinExistence type="inferred from homology"/>
<dbReference type="eggNOG" id="COG0583">
    <property type="taxonomic scope" value="Bacteria"/>
</dbReference>
<dbReference type="PROSITE" id="PS50931">
    <property type="entry name" value="HTH_LYSR"/>
    <property type="match status" value="1"/>
</dbReference>
<dbReference type="InterPro" id="IPR036390">
    <property type="entry name" value="WH_DNA-bd_sf"/>
</dbReference>
<keyword evidence="4" id="KW-0804">Transcription</keyword>
<dbReference type="GO" id="GO:0032993">
    <property type="term" value="C:protein-DNA complex"/>
    <property type="evidence" value="ECO:0007669"/>
    <property type="project" value="TreeGrafter"/>
</dbReference>
<dbReference type="HOGENOM" id="CLU_039613_6_0_4"/>
<dbReference type="SUPFAM" id="SSF46785">
    <property type="entry name" value="Winged helix' DNA-binding domain"/>
    <property type="match status" value="1"/>
</dbReference>
<evidence type="ECO:0000256" key="4">
    <source>
        <dbReference type="ARBA" id="ARBA00023163"/>
    </source>
</evidence>
<dbReference type="Pfam" id="PF03466">
    <property type="entry name" value="LysR_substrate"/>
    <property type="match status" value="1"/>
</dbReference>
<evidence type="ECO:0000313" key="7">
    <source>
        <dbReference type="Proteomes" id="UP000018733"/>
    </source>
</evidence>
<evidence type="ECO:0000259" key="5">
    <source>
        <dbReference type="PROSITE" id="PS50931"/>
    </source>
</evidence>
<name>V8QZF0_9BURK</name>
<dbReference type="InterPro" id="IPR036388">
    <property type="entry name" value="WH-like_DNA-bd_sf"/>
</dbReference>
<dbReference type="GO" id="GO:0003677">
    <property type="term" value="F:DNA binding"/>
    <property type="evidence" value="ECO:0007669"/>
    <property type="project" value="UniProtKB-KW"/>
</dbReference>
<dbReference type="Gene3D" id="3.40.190.290">
    <property type="match status" value="1"/>
</dbReference>